<evidence type="ECO:0000256" key="1">
    <source>
        <dbReference type="ARBA" id="ARBA00004496"/>
    </source>
</evidence>
<dbReference type="SUPFAM" id="SSF58014">
    <property type="entry name" value="Coiled-coil domain of nucleotide exchange factor GrpE"/>
    <property type="match status" value="1"/>
</dbReference>
<dbReference type="GO" id="GO:0051087">
    <property type="term" value="F:protein-folding chaperone binding"/>
    <property type="evidence" value="ECO:0007669"/>
    <property type="project" value="InterPro"/>
</dbReference>
<evidence type="ECO:0000256" key="3">
    <source>
        <dbReference type="ARBA" id="ARBA00011738"/>
    </source>
</evidence>
<dbReference type="InterPro" id="IPR009012">
    <property type="entry name" value="GrpE_head"/>
</dbReference>
<dbReference type="CDD" id="cd00446">
    <property type="entry name" value="GrpE"/>
    <property type="match status" value="1"/>
</dbReference>
<dbReference type="Gene3D" id="2.30.22.10">
    <property type="entry name" value="Head domain of nucleotide exchange factor GrpE"/>
    <property type="match status" value="1"/>
</dbReference>
<comment type="subcellular location">
    <subcellularLocation>
        <location evidence="1 10">Cytoplasm</location>
    </subcellularLocation>
</comment>
<comment type="function">
    <text evidence="7 10 11">Participates actively in the response to hyperosmotic and heat shock by preventing the aggregation of stress-denatured proteins, in association with DnaK and GrpE. It is the nucleotide exchange factor for DnaK and may function as a thermosensor. Unfolded proteins bind initially to DnaJ; upon interaction with the DnaJ-bound protein, DnaK hydrolyzes its bound ATP, resulting in the formation of a stable complex. GrpE releases ADP from DnaK; ATP binding to DnaK triggers the release of the substrate protein, thus completing the reaction cycle. Several rounds of ATP-dependent interactions between DnaJ, DnaK and GrpE are required for fully efficient folding.</text>
</comment>
<evidence type="ECO:0000256" key="5">
    <source>
        <dbReference type="ARBA" id="ARBA00023016"/>
    </source>
</evidence>
<keyword evidence="6 10" id="KW-0143">Chaperone</keyword>
<evidence type="ECO:0000256" key="13">
    <source>
        <dbReference type="SAM" id="Coils"/>
    </source>
</evidence>
<keyword evidence="4 10" id="KW-0963">Cytoplasm</keyword>
<dbReference type="SUPFAM" id="SSF51064">
    <property type="entry name" value="Head domain of nucleotide exchange factor GrpE"/>
    <property type="match status" value="1"/>
</dbReference>
<dbReference type="OrthoDB" id="9789811at2"/>
<dbReference type="EMBL" id="CP034861">
    <property type="protein sequence ID" value="QCI24331.1"/>
    <property type="molecule type" value="Genomic_DNA"/>
</dbReference>
<dbReference type="Pfam" id="PF01025">
    <property type="entry name" value="GrpE"/>
    <property type="match status" value="1"/>
</dbReference>
<evidence type="ECO:0000256" key="10">
    <source>
        <dbReference type="HAMAP-Rule" id="MF_01151"/>
    </source>
</evidence>
<dbReference type="PANTHER" id="PTHR21237">
    <property type="entry name" value="GRPE PROTEIN"/>
    <property type="match status" value="1"/>
</dbReference>
<keyword evidence="5 10" id="KW-0346">Stress response</keyword>
<dbReference type="HAMAP" id="MF_01151">
    <property type="entry name" value="GrpE"/>
    <property type="match status" value="1"/>
</dbReference>
<organism evidence="14 15">
    <name type="scientific">Buchnera aphidicola</name>
    <name type="common">Muscaphis stroyani</name>
    <dbReference type="NCBI Taxonomy" id="1241869"/>
    <lineage>
        <taxon>Bacteria</taxon>
        <taxon>Pseudomonadati</taxon>
        <taxon>Pseudomonadota</taxon>
        <taxon>Gammaproteobacteria</taxon>
        <taxon>Enterobacterales</taxon>
        <taxon>Erwiniaceae</taxon>
        <taxon>Buchnera</taxon>
    </lineage>
</organism>
<evidence type="ECO:0000256" key="6">
    <source>
        <dbReference type="ARBA" id="ARBA00023186"/>
    </source>
</evidence>
<evidence type="ECO:0000256" key="9">
    <source>
        <dbReference type="ARBA" id="ARBA00076414"/>
    </source>
</evidence>
<dbReference type="Gene3D" id="3.90.20.20">
    <property type="match status" value="1"/>
</dbReference>
<evidence type="ECO:0000256" key="4">
    <source>
        <dbReference type="ARBA" id="ARBA00022490"/>
    </source>
</evidence>
<evidence type="ECO:0000313" key="14">
    <source>
        <dbReference type="EMBL" id="QCI24331.1"/>
    </source>
</evidence>
<accession>A0A4D6YCR7</accession>
<evidence type="ECO:0000256" key="12">
    <source>
        <dbReference type="RuleBase" id="RU004478"/>
    </source>
</evidence>
<dbReference type="GO" id="GO:0051082">
    <property type="term" value="F:unfolded protein binding"/>
    <property type="evidence" value="ECO:0007669"/>
    <property type="project" value="TreeGrafter"/>
</dbReference>
<proteinExistence type="inferred from homology"/>
<protein>
    <recommendedName>
        <fullName evidence="8 10">Protein GrpE</fullName>
    </recommendedName>
    <alternativeName>
        <fullName evidence="9 10">HSP-70 cofactor</fullName>
    </alternativeName>
</protein>
<reference evidence="14 15" key="2">
    <citation type="submission" date="2019-05" db="EMBL/GenBank/DDBJ databases">
        <title>Genome evolution of the obligate endosymbiont Buchnera aphidicola.</title>
        <authorList>
            <person name="Moran N.A."/>
        </authorList>
    </citation>
    <scope>NUCLEOTIDE SEQUENCE [LARGE SCALE GENOMIC DNA]</scope>
    <source>
        <strain evidence="14 15">Mst</strain>
    </source>
</reference>
<dbReference type="AlphaFoldDB" id="A0A4D6YCR7"/>
<comment type="subunit">
    <text evidence="3 10">Homodimer.</text>
</comment>
<evidence type="ECO:0000256" key="2">
    <source>
        <dbReference type="ARBA" id="ARBA00009054"/>
    </source>
</evidence>
<dbReference type="InterPro" id="IPR013805">
    <property type="entry name" value="GrpE_CC"/>
</dbReference>
<dbReference type="FunFam" id="2.30.22.10:FF:000001">
    <property type="entry name" value="Protein GrpE"/>
    <property type="match status" value="1"/>
</dbReference>
<dbReference type="GO" id="GO:0005829">
    <property type="term" value="C:cytosol"/>
    <property type="evidence" value="ECO:0007669"/>
    <property type="project" value="TreeGrafter"/>
</dbReference>
<dbReference type="Proteomes" id="UP000298673">
    <property type="component" value="Chromosome"/>
</dbReference>
<keyword evidence="13" id="KW-0175">Coiled coil</keyword>
<feature type="coiled-coil region" evidence="13">
    <location>
        <begin position="1"/>
        <end position="53"/>
    </location>
</feature>
<dbReference type="InterPro" id="IPR000740">
    <property type="entry name" value="GrpE"/>
</dbReference>
<sequence length="190" mass="22472">MTNKEEKKEIKKNLNQEYNQKDKKNNCIDKTIIQNLEDEYQKSKESVLNNKINSELEITKVKIRLENEINKCRNFSLEKIILDFINIVDNVERAKETIKNNKEENYIKIKNQLSSILSDLNNILKIFNIKKIDNIDVLFDPSVHQAMCMHYSNELEPNKIVKVMQPGYILNKHRLLRPAMVIVSKKENKK</sequence>
<reference evidence="14 15" key="1">
    <citation type="submission" date="2018-12" db="EMBL/GenBank/DDBJ databases">
        <authorList>
            <person name="Chong R.A."/>
        </authorList>
    </citation>
    <scope>NUCLEOTIDE SEQUENCE [LARGE SCALE GENOMIC DNA]</scope>
    <source>
        <strain evidence="14 15">Mst</strain>
    </source>
</reference>
<evidence type="ECO:0000256" key="8">
    <source>
        <dbReference type="ARBA" id="ARBA00072274"/>
    </source>
</evidence>
<dbReference type="PRINTS" id="PR00773">
    <property type="entry name" value="GRPEPROTEIN"/>
</dbReference>
<gene>
    <name evidence="10" type="primary">grpE</name>
    <name evidence="14" type="ORF">D9V75_01220</name>
</gene>
<dbReference type="PANTHER" id="PTHR21237:SF23">
    <property type="entry name" value="GRPE PROTEIN HOMOLOG, MITOCHONDRIAL"/>
    <property type="match status" value="1"/>
</dbReference>
<dbReference type="PROSITE" id="PS01071">
    <property type="entry name" value="GRPE"/>
    <property type="match status" value="1"/>
</dbReference>
<dbReference type="RefSeq" id="WP_158343472.1">
    <property type="nucleotide sequence ID" value="NZ_CP034861.1"/>
</dbReference>
<evidence type="ECO:0000256" key="11">
    <source>
        <dbReference type="RuleBase" id="RU000639"/>
    </source>
</evidence>
<evidence type="ECO:0000256" key="7">
    <source>
        <dbReference type="ARBA" id="ARBA00053401"/>
    </source>
</evidence>
<dbReference type="GO" id="GO:0000774">
    <property type="term" value="F:adenyl-nucleotide exchange factor activity"/>
    <property type="evidence" value="ECO:0007669"/>
    <property type="project" value="InterPro"/>
</dbReference>
<dbReference type="GO" id="GO:0042803">
    <property type="term" value="F:protein homodimerization activity"/>
    <property type="evidence" value="ECO:0007669"/>
    <property type="project" value="InterPro"/>
</dbReference>
<evidence type="ECO:0000313" key="15">
    <source>
        <dbReference type="Proteomes" id="UP000298673"/>
    </source>
</evidence>
<dbReference type="GO" id="GO:0006457">
    <property type="term" value="P:protein folding"/>
    <property type="evidence" value="ECO:0007669"/>
    <property type="project" value="InterPro"/>
</dbReference>
<comment type="similarity">
    <text evidence="2 10 12">Belongs to the GrpE family.</text>
</comment>
<name>A0A4D6YCR7_9GAMM</name>